<organism evidence="8 9">
    <name type="scientific">Scleropages formosus</name>
    <name type="common">Asian bonytongue</name>
    <name type="synonym">Osteoglossum formosum</name>
    <dbReference type="NCBI Taxonomy" id="113540"/>
    <lineage>
        <taxon>Eukaryota</taxon>
        <taxon>Metazoa</taxon>
        <taxon>Chordata</taxon>
        <taxon>Craniata</taxon>
        <taxon>Vertebrata</taxon>
        <taxon>Euteleostomi</taxon>
        <taxon>Actinopterygii</taxon>
        <taxon>Neopterygii</taxon>
        <taxon>Teleostei</taxon>
        <taxon>Osteoglossocephala</taxon>
        <taxon>Osteoglossomorpha</taxon>
        <taxon>Osteoglossiformes</taxon>
        <taxon>Osteoglossidae</taxon>
        <taxon>Scleropages</taxon>
    </lineage>
</organism>
<dbReference type="Gene3D" id="4.10.830.40">
    <property type="match status" value="1"/>
</dbReference>
<dbReference type="PROSITE" id="PS50119">
    <property type="entry name" value="ZF_BBOX"/>
    <property type="match status" value="1"/>
</dbReference>
<comment type="caution">
    <text evidence="8">The sequence shown here is derived from an EMBL/GenBank/DDBJ whole genome shotgun (WGS) entry which is preliminary data.</text>
</comment>
<dbReference type="SMART" id="SM00336">
    <property type="entry name" value="BBOX"/>
    <property type="match status" value="2"/>
</dbReference>
<proteinExistence type="predicted"/>
<feature type="domain" description="RING-type" evidence="6">
    <location>
        <begin position="22"/>
        <end position="64"/>
    </location>
</feature>
<dbReference type="Gene3D" id="3.30.40.10">
    <property type="entry name" value="Zinc/RING finger domain, C3HC4 (zinc finger)"/>
    <property type="match status" value="1"/>
</dbReference>
<dbReference type="InterPro" id="IPR000315">
    <property type="entry name" value="Znf_B-box"/>
</dbReference>
<protein>
    <submittedName>
        <fullName evidence="8">Tripartite motif-containing protein 25-like</fullName>
    </submittedName>
</protein>
<evidence type="ECO:0000256" key="4">
    <source>
        <dbReference type="PROSITE-ProRule" id="PRU00024"/>
    </source>
</evidence>
<dbReference type="EMBL" id="JARO02006336">
    <property type="protein sequence ID" value="KPP65404.1"/>
    <property type="molecule type" value="Genomic_DNA"/>
</dbReference>
<evidence type="ECO:0000259" key="7">
    <source>
        <dbReference type="PROSITE" id="PS50119"/>
    </source>
</evidence>
<name>A0A0P7UTZ7_SCLFO</name>
<dbReference type="InterPro" id="IPR001841">
    <property type="entry name" value="Znf_RING"/>
</dbReference>
<keyword evidence="1" id="KW-0479">Metal-binding</keyword>
<feature type="region of interest" description="Disordered" evidence="5">
    <location>
        <begin position="383"/>
        <end position="452"/>
    </location>
</feature>
<evidence type="ECO:0000256" key="1">
    <source>
        <dbReference type="ARBA" id="ARBA00022723"/>
    </source>
</evidence>
<feature type="domain" description="B box-type" evidence="7">
    <location>
        <begin position="153"/>
        <end position="194"/>
    </location>
</feature>
<dbReference type="SUPFAM" id="SSF57850">
    <property type="entry name" value="RING/U-box"/>
    <property type="match status" value="1"/>
</dbReference>
<dbReference type="Proteomes" id="UP000034805">
    <property type="component" value="Unassembled WGS sequence"/>
</dbReference>
<dbReference type="GO" id="GO:0008270">
    <property type="term" value="F:zinc ion binding"/>
    <property type="evidence" value="ECO:0007669"/>
    <property type="project" value="UniProtKB-KW"/>
</dbReference>
<dbReference type="AlphaFoldDB" id="A0A0P7UTZ7"/>
<dbReference type="Gene3D" id="3.30.160.60">
    <property type="entry name" value="Classic Zinc Finger"/>
    <property type="match status" value="1"/>
</dbReference>
<reference evidence="8 9" key="1">
    <citation type="submission" date="2015-08" db="EMBL/GenBank/DDBJ databases">
        <title>The genome of the Asian arowana (Scleropages formosus).</title>
        <authorList>
            <person name="Tan M.H."/>
            <person name="Gan H.M."/>
            <person name="Croft L.J."/>
            <person name="Austin C.M."/>
        </authorList>
    </citation>
    <scope>NUCLEOTIDE SEQUENCE [LARGE SCALE GENOMIC DNA]</scope>
    <source>
        <strain evidence="8">Aro1</strain>
    </source>
</reference>
<sequence length="452" mass="51753">MHAEVAMASSMEESVLEEELTCPVCLEFFRDPHLLPCGHNFCLLCVKRLKKQAERGRIKCPECRQTHRCGVVLQKNFRLANIAEEYRKRGHPLAEASTLVPATVACDYCLGEQAAAVKTCLKCEVSMCADHVRPHLERPAFREHPLAEPMSDLRKRRCPEHDEMFRYYCLDEKVCICNACTIEGNHSGHSIKTMKNTMKDLKLPLEDAIDVDHGSLEIQLQKTSRKITKSEKTLQEFQNNEHESQSFFEETEQRVNTLGEVLHGQLEEFLSALRECARTHSGLSDIDKQQNLSKIRQDQARLQEVHTGIEALLRQNDPFSFLQEYSTTGKKLRRLLKKPLYSPEHEGVDTQAIAENMEAKLSEFQNLLKMQVFEVIDSVAAGHDGEEEEEGDGEEDGNISDEDSDDEENDDDEEEEEEEGTESNDDLFLLNTDEDEQEDDDEEEEEEEDEDI</sequence>
<keyword evidence="3" id="KW-0862">Zinc</keyword>
<gene>
    <name evidence="8" type="ORF">Z043_116183</name>
</gene>
<dbReference type="PROSITE" id="PS50089">
    <property type="entry name" value="ZF_RING_2"/>
    <property type="match status" value="1"/>
</dbReference>
<feature type="compositionally biased region" description="Acidic residues" evidence="5">
    <location>
        <begin position="385"/>
        <end position="425"/>
    </location>
</feature>
<accession>A0A0P7UTZ7</accession>
<feature type="compositionally biased region" description="Acidic residues" evidence="5">
    <location>
        <begin position="432"/>
        <end position="452"/>
    </location>
</feature>
<dbReference type="PANTHER" id="PTHR25465">
    <property type="entry name" value="B-BOX DOMAIN CONTAINING"/>
    <property type="match status" value="1"/>
</dbReference>
<dbReference type="STRING" id="113540.ENSSFOP00015025158"/>
<dbReference type="Pfam" id="PF15227">
    <property type="entry name" value="zf-C3HC4_4"/>
    <property type="match status" value="1"/>
</dbReference>
<dbReference type="PANTHER" id="PTHR25465:SF73">
    <property type="entry name" value="E3 UBIQUITIN_ISG15 LIGASE TRIM25 ISOFORM X1"/>
    <property type="match status" value="1"/>
</dbReference>
<evidence type="ECO:0000256" key="5">
    <source>
        <dbReference type="SAM" id="MobiDB-lite"/>
    </source>
</evidence>
<evidence type="ECO:0000256" key="2">
    <source>
        <dbReference type="ARBA" id="ARBA00022771"/>
    </source>
</evidence>
<dbReference type="InterPro" id="IPR017907">
    <property type="entry name" value="Znf_RING_CS"/>
</dbReference>
<evidence type="ECO:0000313" key="9">
    <source>
        <dbReference type="Proteomes" id="UP000034805"/>
    </source>
</evidence>
<keyword evidence="2 4" id="KW-0863">Zinc-finger</keyword>
<evidence type="ECO:0000259" key="6">
    <source>
        <dbReference type="PROSITE" id="PS50089"/>
    </source>
</evidence>
<dbReference type="SMART" id="SM00184">
    <property type="entry name" value="RING"/>
    <property type="match status" value="1"/>
</dbReference>
<dbReference type="PROSITE" id="PS00518">
    <property type="entry name" value="ZF_RING_1"/>
    <property type="match status" value="1"/>
</dbReference>
<dbReference type="Pfam" id="PF00643">
    <property type="entry name" value="zf-B_box"/>
    <property type="match status" value="1"/>
</dbReference>
<dbReference type="SUPFAM" id="SSF57845">
    <property type="entry name" value="B-box zinc-binding domain"/>
    <property type="match status" value="1"/>
</dbReference>
<evidence type="ECO:0000256" key="3">
    <source>
        <dbReference type="ARBA" id="ARBA00022833"/>
    </source>
</evidence>
<evidence type="ECO:0000313" key="8">
    <source>
        <dbReference type="EMBL" id="KPP65404.1"/>
    </source>
</evidence>
<dbReference type="InterPro" id="IPR013083">
    <property type="entry name" value="Znf_RING/FYVE/PHD"/>
</dbReference>
<dbReference type="InterPro" id="IPR051051">
    <property type="entry name" value="E3_ubiq-ligase_TRIM/RNF"/>
</dbReference>